<reference evidence="4" key="1">
    <citation type="journal article" date="2013" name="J. Plant Res.">
        <title>Effect of fungi and light on seed germination of three Opuntia species from semiarid lands of central Mexico.</title>
        <authorList>
            <person name="Delgado-Sanchez P."/>
            <person name="Jimenez-Bremont J.F."/>
            <person name="Guerrero-Gonzalez Mde L."/>
            <person name="Flores J."/>
        </authorList>
    </citation>
    <scope>NUCLEOTIDE SEQUENCE</scope>
    <source>
        <tissue evidence="4">Cladode</tissue>
    </source>
</reference>
<reference evidence="4" key="2">
    <citation type="submission" date="2020-07" db="EMBL/GenBank/DDBJ databases">
        <authorList>
            <person name="Vera ALvarez R."/>
            <person name="Arias-Moreno D.M."/>
            <person name="Jimenez-Jacinto V."/>
            <person name="Jimenez-Bremont J.F."/>
            <person name="Swaminathan K."/>
            <person name="Moose S.P."/>
            <person name="Guerrero-Gonzalez M.L."/>
            <person name="Marino-Ramirez L."/>
            <person name="Landsman D."/>
            <person name="Rodriguez-Kessler M."/>
            <person name="Delgado-Sanchez P."/>
        </authorList>
    </citation>
    <scope>NUCLEOTIDE SEQUENCE</scope>
    <source>
        <tissue evidence="4">Cladode</tissue>
    </source>
</reference>
<name>A0A7C9EAA7_OPUST</name>
<dbReference type="PANTHER" id="PTHR44472">
    <property type="entry name" value="DDB1- AND CUL4-ASSOCIATED FACTOR 4-RELATED"/>
    <property type="match status" value="1"/>
</dbReference>
<keyword evidence="1" id="KW-0853">WD repeat</keyword>
<evidence type="ECO:0000256" key="3">
    <source>
        <dbReference type="SAM" id="MobiDB-lite"/>
    </source>
</evidence>
<dbReference type="PANTHER" id="PTHR44472:SF1">
    <property type="entry name" value="DDB1 AND CUL4 ASSOCIATED FACTOR 4"/>
    <property type="match status" value="1"/>
</dbReference>
<feature type="region of interest" description="Disordered" evidence="3">
    <location>
        <begin position="1"/>
        <end position="41"/>
    </location>
</feature>
<protein>
    <submittedName>
        <fullName evidence="4">Uncharacterized protein</fullName>
    </submittedName>
</protein>
<keyword evidence="2" id="KW-0677">Repeat</keyword>
<sequence length="213" mass="23662">MPQDLPGFYYDPDKNRYFPVKGPIPGSRKSAPQTPPSQPIQAQCLSRRGTGSSRLLHHRELCGNIISFSKRKCSFKEEYTKKLASQPKVWKYHDLDRDGDAALTVVQTNIETPVGLYRTDGLLTGGIGGSLSLFDVGNVGQDFNRGLRVTSDCVWPENNEQDLCKMPKDMWKLNGATLHMPSSISSISVPGKGHVWVDDDVRAAQCALYPFMC</sequence>
<dbReference type="AlphaFoldDB" id="A0A7C9EAA7"/>
<evidence type="ECO:0000256" key="2">
    <source>
        <dbReference type="ARBA" id="ARBA00022737"/>
    </source>
</evidence>
<dbReference type="EMBL" id="GISG01219135">
    <property type="protein sequence ID" value="MBA4663020.1"/>
    <property type="molecule type" value="Transcribed_RNA"/>
</dbReference>
<evidence type="ECO:0000313" key="4">
    <source>
        <dbReference type="EMBL" id="MBA4663020.1"/>
    </source>
</evidence>
<dbReference type="InterPro" id="IPR052254">
    <property type="entry name" value="CUL4-DDB1_E3_ligase_receptor"/>
</dbReference>
<proteinExistence type="predicted"/>
<accession>A0A7C9EAA7</accession>
<evidence type="ECO:0000256" key="1">
    <source>
        <dbReference type="ARBA" id="ARBA00022574"/>
    </source>
</evidence>
<organism evidence="4">
    <name type="scientific">Opuntia streptacantha</name>
    <name type="common">Prickly pear cactus</name>
    <name type="synonym">Opuntia cardona</name>
    <dbReference type="NCBI Taxonomy" id="393608"/>
    <lineage>
        <taxon>Eukaryota</taxon>
        <taxon>Viridiplantae</taxon>
        <taxon>Streptophyta</taxon>
        <taxon>Embryophyta</taxon>
        <taxon>Tracheophyta</taxon>
        <taxon>Spermatophyta</taxon>
        <taxon>Magnoliopsida</taxon>
        <taxon>eudicotyledons</taxon>
        <taxon>Gunneridae</taxon>
        <taxon>Pentapetalae</taxon>
        <taxon>Caryophyllales</taxon>
        <taxon>Cactineae</taxon>
        <taxon>Cactaceae</taxon>
        <taxon>Opuntioideae</taxon>
        <taxon>Opuntia</taxon>
    </lineage>
</organism>